<protein>
    <submittedName>
        <fullName evidence="1">Protein MICROTUBULE BINDING PROTEIN 2C</fullName>
    </submittedName>
</protein>
<dbReference type="InterPro" id="IPR040289">
    <property type="entry name" value="MBP2C"/>
</dbReference>
<comment type="caution">
    <text evidence="1">The sequence shown here is derived from an EMBL/GenBank/DDBJ whole genome shotgun (WGS) entry which is preliminary data.</text>
</comment>
<proteinExistence type="predicted"/>
<dbReference type="PANTHER" id="PTHR35502:SF2">
    <property type="entry name" value="PROTEIN MICROTUBULE BINDING PROTEIN 2C"/>
    <property type="match status" value="1"/>
</dbReference>
<dbReference type="Proteomes" id="UP000823775">
    <property type="component" value="Unassembled WGS sequence"/>
</dbReference>
<accession>A0ABS8V8H0</accession>
<evidence type="ECO:0000313" key="1">
    <source>
        <dbReference type="EMBL" id="MCD9642490.1"/>
    </source>
</evidence>
<keyword evidence="2" id="KW-1185">Reference proteome</keyword>
<reference evidence="1 2" key="1">
    <citation type="journal article" date="2021" name="BMC Genomics">
        <title>Datura genome reveals duplications of psychoactive alkaloid biosynthetic genes and high mutation rate following tissue culture.</title>
        <authorList>
            <person name="Rajewski A."/>
            <person name="Carter-House D."/>
            <person name="Stajich J."/>
            <person name="Litt A."/>
        </authorList>
    </citation>
    <scope>NUCLEOTIDE SEQUENCE [LARGE SCALE GENOMIC DNA]</scope>
    <source>
        <strain evidence="1">AR-01</strain>
    </source>
</reference>
<evidence type="ECO:0000313" key="2">
    <source>
        <dbReference type="Proteomes" id="UP000823775"/>
    </source>
</evidence>
<dbReference type="PANTHER" id="PTHR35502">
    <property type="entry name" value="PROTEIN MICROTUBULE BINDING PROTEIN 2C"/>
    <property type="match status" value="1"/>
</dbReference>
<sequence length="145" mass="16657">MPLHCHPCLKAHQNQTRFNSTFPKLLYLYYSCCQHLNSSPTMYEQQQQQLFDLQDNNGAFDNGADPSSWLSRETPRIDSSLSVAPTGNVDPFLFNDLVQIVPLVQSLIDRKAKTSFSRRGSMTYTKMPSRESLYKKVFSRSIPFI</sequence>
<name>A0ABS8V8H0_DATST</name>
<organism evidence="1 2">
    <name type="scientific">Datura stramonium</name>
    <name type="common">Jimsonweed</name>
    <name type="synonym">Common thornapple</name>
    <dbReference type="NCBI Taxonomy" id="4076"/>
    <lineage>
        <taxon>Eukaryota</taxon>
        <taxon>Viridiplantae</taxon>
        <taxon>Streptophyta</taxon>
        <taxon>Embryophyta</taxon>
        <taxon>Tracheophyta</taxon>
        <taxon>Spermatophyta</taxon>
        <taxon>Magnoliopsida</taxon>
        <taxon>eudicotyledons</taxon>
        <taxon>Gunneridae</taxon>
        <taxon>Pentapetalae</taxon>
        <taxon>asterids</taxon>
        <taxon>lamiids</taxon>
        <taxon>Solanales</taxon>
        <taxon>Solanaceae</taxon>
        <taxon>Solanoideae</taxon>
        <taxon>Datureae</taxon>
        <taxon>Datura</taxon>
    </lineage>
</organism>
<gene>
    <name evidence="1" type="primary">MBP2C_2</name>
    <name evidence="1" type="ORF">HAX54_029328</name>
</gene>
<dbReference type="EMBL" id="JACEIK010003634">
    <property type="protein sequence ID" value="MCD9642490.1"/>
    <property type="molecule type" value="Genomic_DNA"/>
</dbReference>